<name>A0ABN3R7B3_9ACTN</name>
<evidence type="ECO:0000313" key="1">
    <source>
        <dbReference type="EMBL" id="GAA2645508.1"/>
    </source>
</evidence>
<keyword evidence="2" id="KW-1185">Reference proteome</keyword>
<organism evidence="1 2">
    <name type="scientific">Nonomuraea recticatena</name>
    <dbReference type="NCBI Taxonomy" id="46178"/>
    <lineage>
        <taxon>Bacteria</taxon>
        <taxon>Bacillati</taxon>
        <taxon>Actinomycetota</taxon>
        <taxon>Actinomycetes</taxon>
        <taxon>Streptosporangiales</taxon>
        <taxon>Streptosporangiaceae</taxon>
        <taxon>Nonomuraea</taxon>
    </lineage>
</organism>
<sequence length="364" mass="39851">MRVQNRVDRSLTAADLLREETSAWLAARAADGRFRRFGHHFEVLGAILDGMLTGIRQQLLAVTGATSEAAYARCFHLDASLSTVKRLFEWYAPKYDQRLDPLRGPVLAAADEVVRSCWWQPFDVLGRRPPAGPLPYLDPMFDAFATPRKDVPRDLVDELVRELPIPVISLPAWAARQAWWLVVAAHETGHLVMHDLDLAHDARMVAGDWADEMFADAYSVLMVGDAAAWMVEELQHGLSVDTLYYPPPAERLALLADPASSGLLGLQVDGRPLRELGQGFDADLARRWTSALAANDSAITKVRSRAAARTLVAAGVAAFPSDPEGVHTRLLEKLPLCGPDGTMGAAPAAPSLRELTGELTRRLV</sequence>
<dbReference type="EMBL" id="BAAATE010000002">
    <property type="protein sequence ID" value="GAA2645508.1"/>
    <property type="molecule type" value="Genomic_DNA"/>
</dbReference>
<accession>A0ABN3R7B3</accession>
<dbReference type="RefSeq" id="WP_346143205.1">
    <property type="nucleotide sequence ID" value="NZ_BAAATE010000002.1"/>
</dbReference>
<protein>
    <submittedName>
        <fullName evidence="1">Uncharacterized protein</fullName>
    </submittedName>
</protein>
<proteinExistence type="predicted"/>
<comment type="caution">
    <text evidence="1">The sequence shown here is derived from an EMBL/GenBank/DDBJ whole genome shotgun (WGS) entry which is preliminary data.</text>
</comment>
<dbReference type="Proteomes" id="UP001501666">
    <property type="component" value="Unassembled WGS sequence"/>
</dbReference>
<reference evidence="1 2" key="1">
    <citation type="journal article" date="2019" name="Int. J. Syst. Evol. Microbiol.">
        <title>The Global Catalogue of Microorganisms (GCM) 10K type strain sequencing project: providing services to taxonomists for standard genome sequencing and annotation.</title>
        <authorList>
            <consortium name="The Broad Institute Genomics Platform"/>
            <consortium name="The Broad Institute Genome Sequencing Center for Infectious Disease"/>
            <person name="Wu L."/>
            <person name="Ma J."/>
        </authorList>
    </citation>
    <scope>NUCLEOTIDE SEQUENCE [LARGE SCALE GENOMIC DNA]</scope>
    <source>
        <strain evidence="1 2">JCM 6835</strain>
    </source>
</reference>
<gene>
    <name evidence="1" type="ORF">GCM10010412_007500</name>
</gene>
<evidence type="ECO:0000313" key="2">
    <source>
        <dbReference type="Proteomes" id="UP001501666"/>
    </source>
</evidence>